<dbReference type="PRINTS" id="PR00120">
    <property type="entry name" value="HATPASE"/>
</dbReference>
<dbReference type="SUPFAM" id="SSF81653">
    <property type="entry name" value="Calcium ATPase, transduction domain A"/>
    <property type="match status" value="1"/>
</dbReference>
<dbReference type="SFLD" id="SFLDF00027">
    <property type="entry name" value="p-type_atpase"/>
    <property type="match status" value="1"/>
</dbReference>
<protein>
    <submittedName>
        <fullName evidence="11">Cation-translocating P-type ATPase</fullName>
    </submittedName>
</protein>
<feature type="transmembrane region" description="Helical" evidence="9">
    <location>
        <begin position="798"/>
        <end position="817"/>
    </location>
</feature>
<dbReference type="InterPro" id="IPR059000">
    <property type="entry name" value="ATPase_P-type_domA"/>
</dbReference>
<evidence type="ECO:0000313" key="12">
    <source>
        <dbReference type="Proteomes" id="UP000295198"/>
    </source>
</evidence>
<dbReference type="InterPro" id="IPR008250">
    <property type="entry name" value="ATPase_P-typ_transduc_dom_A_sf"/>
</dbReference>
<feature type="transmembrane region" description="Helical" evidence="9">
    <location>
        <begin position="248"/>
        <end position="275"/>
    </location>
</feature>
<dbReference type="PANTHER" id="PTHR42861">
    <property type="entry name" value="CALCIUM-TRANSPORTING ATPASE"/>
    <property type="match status" value="1"/>
</dbReference>
<dbReference type="InterPro" id="IPR018303">
    <property type="entry name" value="ATPase_P-typ_P_site"/>
</dbReference>
<keyword evidence="6 9" id="KW-1133">Transmembrane helix</keyword>
<dbReference type="PROSITE" id="PS00154">
    <property type="entry name" value="ATPASE_E1_E2"/>
    <property type="match status" value="1"/>
</dbReference>
<dbReference type="GO" id="GO:0005886">
    <property type="term" value="C:plasma membrane"/>
    <property type="evidence" value="ECO:0007669"/>
    <property type="project" value="UniProtKB-SubCell"/>
</dbReference>
<comment type="caution">
    <text evidence="11">The sequence shown here is derived from an EMBL/GenBank/DDBJ whole genome shotgun (WGS) entry which is preliminary data.</text>
</comment>
<dbReference type="Pfam" id="PF00702">
    <property type="entry name" value="Hydrolase"/>
    <property type="match status" value="1"/>
</dbReference>
<dbReference type="InterPro" id="IPR001757">
    <property type="entry name" value="P_typ_ATPase"/>
</dbReference>
<evidence type="ECO:0000256" key="2">
    <source>
        <dbReference type="ARBA" id="ARBA00022692"/>
    </source>
</evidence>
<keyword evidence="3" id="KW-0547">Nucleotide-binding</keyword>
<dbReference type="NCBIfam" id="TIGR01494">
    <property type="entry name" value="ATPase_P-type"/>
    <property type="match status" value="2"/>
</dbReference>
<evidence type="ECO:0000313" key="11">
    <source>
        <dbReference type="EMBL" id="RYP81279.1"/>
    </source>
</evidence>
<dbReference type="Gene3D" id="1.20.1110.10">
    <property type="entry name" value="Calcium-transporting ATPase, transmembrane domain"/>
    <property type="match status" value="1"/>
</dbReference>
<evidence type="ECO:0000259" key="10">
    <source>
        <dbReference type="SMART" id="SM00831"/>
    </source>
</evidence>
<dbReference type="InterPro" id="IPR023214">
    <property type="entry name" value="HAD_sf"/>
</dbReference>
<feature type="transmembrane region" description="Helical" evidence="9">
    <location>
        <begin position="696"/>
        <end position="717"/>
    </location>
</feature>
<dbReference type="SUPFAM" id="SSF81660">
    <property type="entry name" value="Metal cation-transporting ATPase, ATP-binding domain N"/>
    <property type="match status" value="1"/>
</dbReference>
<dbReference type="GO" id="GO:0005524">
    <property type="term" value="F:ATP binding"/>
    <property type="evidence" value="ECO:0007669"/>
    <property type="project" value="UniProtKB-KW"/>
</dbReference>
<evidence type="ECO:0000256" key="7">
    <source>
        <dbReference type="ARBA" id="ARBA00023136"/>
    </source>
</evidence>
<dbReference type="Gene3D" id="3.40.50.1000">
    <property type="entry name" value="HAD superfamily/HAD-like"/>
    <property type="match status" value="1"/>
</dbReference>
<evidence type="ECO:0000256" key="6">
    <source>
        <dbReference type="ARBA" id="ARBA00022989"/>
    </source>
</evidence>
<dbReference type="InterPro" id="IPR023299">
    <property type="entry name" value="ATPase_P-typ_cyto_dom_N"/>
</dbReference>
<reference evidence="11 12" key="1">
    <citation type="submission" date="2019-01" db="EMBL/GenBank/DDBJ databases">
        <title>Nocardioides guangzhouensis sp. nov., an actinobacterium isolated from soil.</title>
        <authorList>
            <person name="Fu Y."/>
            <person name="Cai Y."/>
            <person name="Lin Z."/>
            <person name="Chen P."/>
        </authorList>
    </citation>
    <scope>NUCLEOTIDE SEQUENCE [LARGE SCALE GENOMIC DNA]</scope>
    <source>
        <strain evidence="11 12">130</strain>
    </source>
</reference>
<keyword evidence="5" id="KW-1278">Translocase</keyword>
<evidence type="ECO:0000256" key="4">
    <source>
        <dbReference type="ARBA" id="ARBA00022840"/>
    </source>
</evidence>
<dbReference type="SFLD" id="SFLDG00002">
    <property type="entry name" value="C1.7:_P-type_atpase_like"/>
    <property type="match status" value="1"/>
</dbReference>
<dbReference type="AlphaFoldDB" id="A0A4V1XXX6"/>
<dbReference type="PRINTS" id="PR00119">
    <property type="entry name" value="CATATPASE"/>
</dbReference>
<name>A0A4V1XXX6_9ACTN</name>
<feature type="domain" description="Cation-transporting P-type ATPase N-terminal" evidence="10">
    <location>
        <begin position="1"/>
        <end position="63"/>
    </location>
</feature>
<dbReference type="Gene3D" id="3.40.1110.10">
    <property type="entry name" value="Calcium-transporting ATPase, cytoplasmic domain N"/>
    <property type="match status" value="1"/>
</dbReference>
<comment type="subcellular location">
    <subcellularLocation>
        <location evidence="1">Cell membrane</location>
        <topology evidence="1">Multi-pass membrane protein</topology>
    </subcellularLocation>
</comment>
<evidence type="ECO:0000256" key="8">
    <source>
        <dbReference type="ARBA" id="ARBA00049360"/>
    </source>
</evidence>
<keyword evidence="7 9" id="KW-0472">Membrane</keyword>
<dbReference type="EMBL" id="SDKM01000071">
    <property type="protein sequence ID" value="RYP81279.1"/>
    <property type="molecule type" value="Genomic_DNA"/>
</dbReference>
<dbReference type="SMART" id="SM00831">
    <property type="entry name" value="Cation_ATPase_N"/>
    <property type="match status" value="1"/>
</dbReference>
<dbReference type="Pfam" id="PF00122">
    <property type="entry name" value="E1-E2_ATPase"/>
    <property type="match status" value="1"/>
</dbReference>
<keyword evidence="2 9" id="KW-0812">Transmembrane</keyword>
<accession>A0A4V1XXX6</accession>
<dbReference type="InterPro" id="IPR036412">
    <property type="entry name" value="HAD-like_sf"/>
</dbReference>
<dbReference type="Gene3D" id="2.70.150.10">
    <property type="entry name" value="Calcium-transporting ATPase, cytoplasmic transduction domain A"/>
    <property type="match status" value="1"/>
</dbReference>
<feature type="transmembrane region" description="Helical" evidence="9">
    <location>
        <begin position="766"/>
        <end position="786"/>
    </location>
</feature>
<dbReference type="InterPro" id="IPR023298">
    <property type="entry name" value="ATPase_P-typ_TM_dom_sf"/>
</dbReference>
<proteinExistence type="predicted"/>
<feature type="transmembrane region" description="Helical" evidence="9">
    <location>
        <begin position="223"/>
        <end position="242"/>
    </location>
</feature>
<evidence type="ECO:0000256" key="3">
    <source>
        <dbReference type="ARBA" id="ARBA00022741"/>
    </source>
</evidence>
<dbReference type="OrthoDB" id="9814270at2"/>
<evidence type="ECO:0000256" key="1">
    <source>
        <dbReference type="ARBA" id="ARBA00004651"/>
    </source>
</evidence>
<dbReference type="Pfam" id="PF00690">
    <property type="entry name" value="Cation_ATPase_N"/>
    <property type="match status" value="1"/>
</dbReference>
<dbReference type="InterPro" id="IPR006068">
    <property type="entry name" value="ATPase_P-typ_cation-transptr_C"/>
</dbReference>
<dbReference type="InterPro" id="IPR044492">
    <property type="entry name" value="P_typ_ATPase_HD_dom"/>
</dbReference>
<dbReference type="SFLD" id="SFLDS00003">
    <property type="entry name" value="Haloacid_Dehalogenase"/>
    <property type="match status" value="1"/>
</dbReference>
<dbReference type="SUPFAM" id="SSF56784">
    <property type="entry name" value="HAD-like"/>
    <property type="match status" value="1"/>
</dbReference>
<gene>
    <name evidence="11" type="ORF">EKO23_23780</name>
</gene>
<evidence type="ECO:0000256" key="5">
    <source>
        <dbReference type="ARBA" id="ARBA00022967"/>
    </source>
</evidence>
<dbReference type="GO" id="GO:0016887">
    <property type="term" value="F:ATP hydrolysis activity"/>
    <property type="evidence" value="ECO:0007669"/>
    <property type="project" value="InterPro"/>
</dbReference>
<organism evidence="11 12">
    <name type="scientific">Nocardioides guangzhouensis</name>
    <dbReference type="NCBI Taxonomy" id="2497878"/>
    <lineage>
        <taxon>Bacteria</taxon>
        <taxon>Bacillati</taxon>
        <taxon>Actinomycetota</taxon>
        <taxon>Actinomycetes</taxon>
        <taxon>Propionibacteriales</taxon>
        <taxon>Nocardioidaceae</taxon>
        <taxon>Nocardioides</taxon>
    </lineage>
</organism>
<dbReference type="SUPFAM" id="SSF81665">
    <property type="entry name" value="Calcium ATPase, transmembrane domain M"/>
    <property type="match status" value="1"/>
</dbReference>
<keyword evidence="12" id="KW-1185">Reference proteome</keyword>
<feature type="transmembrane region" description="Helical" evidence="9">
    <location>
        <begin position="829"/>
        <end position="846"/>
    </location>
</feature>
<evidence type="ECO:0000256" key="9">
    <source>
        <dbReference type="SAM" id="Phobius"/>
    </source>
</evidence>
<sequence>MVTTVEGTGLTTAEAARRLEQVGPNELIQRGRISVWSSIGLQLRDPLVAVLLAACVLTLVTGDYPDAAVIAFVVLVNTTVGVTQEVRADRAITALAQLSAPIVRVRRDGVETSLPAASLVPGDVVMLGEGDIVPADCDLLEASSVLVDESALTGESIAVGKVGPRGEGPGDALSSGTVVVKGRAVAVVARTGASSALGQIAALMDTRVQPTPLQRRLAELGRTLALVAVALCSVVLVLGLARGEPLELMLVTAISLAVAAVPESLPAVVTLSLALGARRMVARNAVVRRLPAVETLGSVTILATDKTGTLTEARMLVEELWTPEHSVGVSGQGYAPHGALVSAGAALDPSRAPDVIELLRACVLCNDAHLTPPARPGEPWSGLGDPTELALLSAAGKAGMRKNDLDRVLPRVGEVPFDSATQRMTTAHVVVRDGEQRVLVVTKGSVEALHTRHGPGREAAVWRSALVRADDLAGQGFRVLALTAGEVRMGADWENSPQRLLGLVAMNDPAKPAARATIEECRTAGIVPVLITGDHPATARAVALRVGVLDPEGADRTSSVVTGPQITAGEVADLTLPRVFARTTPEQKLDIVQAWKDRGAVVAMTGDGVNDGPALHRADIGVAMGHRGTEVARQSADLVLADDDLATVVAAVQEGRRVYANIRRFLVFGLSGGAAEILVMLVGPFVGLVVPLVAAQILWINLLTHGITGVAIGAEPVSPDAMNRPPRPSEQSVLGDGLWQRVVLISVVLSAVTLALGLWAHHDQRAWQTMIFLALTCLQLGVAIGLRPVQLTRQNPLLPLAVAGSFVLGVAGVYVPVLQDLLGTSSLPAADFAVAVATGILGWLIARATPARSVRQSAGRPGGSTS</sequence>
<dbReference type="Pfam" id="PF00689">
    <property type="entry name" value="Cation_ATPase_C"/>
    <property type="match status" value="1"/>
</dbReference>
<dbReference type="InterPro" id="IPR004014">
    <property type="entry name" value="ATPase_P-typ_cation-transptr_N"/>
</dbReference>
<feature type="transmembrane region" description="Helical" evidence="9">
    <location>
        <begin position="738"/>
        <end position="760"/>
    </location>
</feature>
<dbReference type="Pfam" id="PF13246">
    <property type="entry name" value="Cation_ATPase"/>
    <property type="match status" value="1"/>
</dbReference>
<feature type="transmembrane region" description="Helical" evidence="9">
    <location>
        <begin position="665"/>
        <end position="690"/>
    </location>
</feature>
<comment type="catalytic activity">
    <reaction evidence="8">
        <text>ATP + H2O = ADP + phosphate + H(+)</text>
        <dbReference type="Rhea" id="RHEA:13065"/>
        <dbReference type="ChEBI" id="CHEBI:15377"/>
        <dbReference type="ChEBI" id="CHEBI:15378"/>
        <dbReference type="ChEBI" id="CHEBI:30616"/>
        <dbReference type="ChEBI" id="CHEBI:43474"/>
        <dbReference type="ChEBI" id="CHEBI:456216"/>
    </reaction>
</comment>
<dbReference type="Proteomes" id="UP000295198">
    <property type="component" value="Unassembled WGS sequence"/>
</dbReference>
<keyword evidence="4" id="KW-0067">ATP-binding</keyword>